<protein>
    <submittedName>
        <fullName evidence="1">DUF3846 domain-containing protein</fullName>
    </submittedName>
</protein>
<evidence type="ECO:0000313" key="1">
    <source>
        <dbReference type="EMBL" id="GAA2524307.1"/>
    </source>
</evidence>
<sequence length="131" mass="13985">MSLITTTASDDQRFALIIQPSGIFRLLAWLPVSNPRHALCCDTARPVDLTTTLTLWVDEDAAAYGEKPNKAAHGLIGLYRPTPLPYIGDVVLTGTPDADGNAAGLSHPQALALIDLYLDMATVGLMPRPCS</sequence>
<proteinExistence type="predicted"/>
<dbReference type="EMBL" id="BAAASG010000040">
    <property type="protein sequence ID" value="GAA2524307.1"/>
    <property type="molecule type" value="Genomic_DNA"/>
</dbReference>
<accession>A0ABN3NKN8</accession>
<dbReference type="Proteomes" id="UP001501777">
    <property type="component" value="Unassembled WGS sequence"/>
</dbReference>
<comment type="caution">
    <text evidence="1">The sequence shown here is derived from an EMBL/GenBank/DDBJ whole genome shotgun (WGS) entry which is preliminary data.</text>
</comment>
<organism evidence="1 2">
    <name type="scientific">Streptomyces longisporus</name>
    <dbReference type="NCBI Taxonomy" id="1948"/>
    <lineage>
        <taxon>Bacteria</taxon>
        <taxon>Bacillati</taxon>
        <taxon>Actinomycetota</taxon>
        <taxon>Actinomycetes</taxon>
        <taxon>Kitasatosporales</taxon>
        <taxon>Streptomycetaceae</taxon>
        <taxon>Streptomyces</taxon>
    </lineage>
</organism>
<keyword evidence="2" id="KW-1185">Reference proteome</keyword>
<evidence type="ECO:0000313" key="2">
    <source>
        <dbReference type="Proteomes" id="UP001501777"/>
    </source>
</evidence>
<dbReference type="RefSeq" id="WP_344407137.1">
    <property type="nucleotide sequence ID" value="NZ_BAAASG010000040.1"/>
</dbReference>
<gene>
    <name evidence="1" type="ORF">GCM10010276_89610</name>
</gene>
<name>A0ABN3NKN8_STRLO</name>
<reference evidence="1 2" key="1">
    <citation type="journal article" date="2019" name="Int. J. Syst. Evol. Microbiol.">
        <title>The Global Catalogue of Microorganisms (GCM) 10K type strain sequencing project: providing services to taxonomists for standard genome sequencing and annotation.</title>
        <authorList>
            <consortium name="The Broad Institute Genomics Platform"/>
            <consortium name="The Broad Institute Genome Sequencing Center for Infectious Disease"/>
            <person name="Wu L."/>
            <person name="Ma J."/>
        </authorList>
    </citation>
    <scope>NUCLEOTIDE SEQUENCE [LARGE SCALE GENOMIC DNA]</scope>
    <source>
        <strain evidence="1 2">JCM 4395</strain>
    </source>
</reference>